<keyword evidence="3" id="KW-1185">Reference proteome</keyword>
<name>A0A550C2N2_9AGAR</name>
<feature type="region of interest" description="Disordered" evidence="1">
    <location>
        <begin position="149"/>
        <end position="168"/>
    </location>
</feature>
<dbReference type="EMBL" id="VDMD01000031">
    <property type="protein sequence ID" value="TRM59061.1"/>
    <property type="molecule type" value="Genomic_DNA"/>
</dbReference>
<dbReference type="AlphaFoldDB" id="A0A550C2N2"/>
<reference evidence="2 3" key="1">
    <citation type="journal article" date="2019" name="New Phytol.">
        <title>Comparative genomics reveals unique wood-decay strategies and fruiting body development in the Schizophyllaceae.</title>
        <authorList>
            <person name="Almasi E."/>
            <person name="Sahu N."/>
            <person name="Krizsan K."/>
            <person name="Balint B."/>
            <person name="Kovacs G.M."/>
            <person name="Kiss B."/>
            <person name="Cseklye J."/>
            <person name="Drula E."/>
            <person name="Henrissat B."/>
            <person name="Nagy I."/>
            <person name="Chovatia M."/>
            <person name="Adam C."/>
            <person name="LaButti K."/>
            <person name="Lipzen A."/>
            <person name="Riley R."/>
            <person name="Grigoriev I.V."/>
            <person name="Nagy L.G."/>
        </authorList>
    </citation>
    <scope>NUCLEOTIDE SEQUENCE [LARGE SCALE GENOMIC DNA]</scope>
    <source>
        <strain evidence="2 3">NL-1724</strain>
    </source>
</reference>
<sequence length="168" mass="17557">MNNSVCAARGLCVPSYRYISMLASRRVTQASQEVIARVAALQALPEFDASADHVVLVLVNFAALNSIANHDSPLDGLAPIEVSLILASKTDSSSIPITDDGWMIGPREGIVRAELPQGAGDATTQFCGRFRLLEPGTDGIGTGVDLSTHTFPETTSPGDTTDAEPCGG</sequence>
<gene>
    <name evidence="2" type="ORF">BD626DRAFT_509624</name>
</gene>
<organism evidence="2 3">
    <name type="scientific">Schizophyllum amplum</name>
    <dbReference type="NCBI Taxonomy" id="97359"/>
    <lineage>
        <taxon>Eukaryota</taxon>
        <taxon>Fungi</taxon>
        <taxon>Dikarya</taxon>
        <taxon>Basidiomycota</taxon>
        <taxon>Agaricomycotina</taxon>
        <taxon>Agaricomycetes</taxon>
        <taxon>Agaricomycetidae</taxon>
        <taxon>Agaricales</taxon>
        <taxon>Schizophyllaceae</taxon>
        <taxon>Schizophyllum</taxon>
    </lineage>
</organism>
<evidence type="ECO:0000256" key="1">
    <source>
        <dbReference type="SAM" id="MobiDB-lite"/>
    </source>
</evidence>
<evidence type="ECO:0000313" key="3">
    <source>
        <dbReference type="Proteomes" id="UP000320762"/>
    </source>
</evidence>
<feature type="compositionally biased region" description="Polar residues" evidence="1">
    <location>
        <begin position="149"/>
        <end position="159"/>
    </location>
</feature>
<comment type="caution">
    <text evidence="2">The sequence shown here is derived from an EMBL/GenBank/DDBJ whole genome shotgun (WGS) entry which is preliminary data.</text>
</comment>
<protein>
    <submittedName>
        <fullName evidence="2">Uncharacterized protein</fullName>
    </submittedName>
</protein>
<dbReference type="Proteomes" id="UP000320762">
    <property type="component" value="Unassembled WGS sequence"/>
</dbReference>
<proteinExistence type="predicted"/>
<accession>A0A550C2N2</accession>
<evidence type="ECO:0000313" key="2">
    <source>
        <dbReference type="EMBL" id="TRM59061.1"/>
    </source>
</evidence>